<comment type="caution">
    <text evidence="2">The sequence shown here is derived from an EMBL/GenBank/DDBJ whole genome shotgun (WGS) entry which is preliminary data.</text>
</comment>
<evidence type="ECO:0000313" key="2">
    <source>
        <dbReference type="EMBL" id="GIH74585.1"/>
    </source>
</evidence>
<dbReference type="AlphaFoldDB" id="A0A8J3W3Q0"/>
<keyword evidence="3" id="KW-1185">Reference proteome</keyword>
<keyword evidence="1" id="KW-1133">Transmembrane helix</keyword>
<protein>
    <recommendedName>
        <fullName evidence="4">DUF3068 domain-containing protein</fullName>
    </recommendedName>
</protein>
<feature type="transmembrane region" description="Helical" evidence="1">
    <location>
        <begin position="286"/>
        <end position="305"/>
    </location>
</feature>
<evidence type="ECO:0008006" key="4">
    <source>
        <dbReference type="Google" id="ProtNLM"/>
    </source>
</evidence>
<dbReference type="RefSeq" id="WP_203889315.1">
    <property type="nucleotide sequence ID" value="NZ_BOOH01000010.1"/>
</dbReference>
<keyword evidence="1" id="KW-0812">Transmembrane</keyword>
<evidence type="ECO:0000313" key="3">
    <source>
        <dbReference type="Proteomes" id="UP000616724"/>
    </source>
</evidence>
<reference evidence="2 3" key="1">
    <citation type="submission" date="2021-01" db="EMBL/GenBank/DDBJ databases">
        <title>Whole genome shotgun sequence of Planobispora longispora NBRC 13918.</title>
        <authorList>
            <person name="Komaki H."/>
            <person name="Tamura T."/>
        </authorList>
    </citation>
    <scope>NUCLEOTIDE SEQUENCE [LARGE SCALE GENOMIC DNA]</scope>
    <source>
        <strain evidence="2 3">NBRC 13918</strain>
    </source>
</reference>
<gene>
    <name evidence="2" type="ORF">Plo01_10140</name>
</gene>
<dbReference type="Proteomes" id="UP000616724">
    <property type="component" value="Unassembled WGS sequence"/>
</dbReference>
<keyword evidence="1" id="KW-0472">Membrane</keyword>
<sequence length="315" mass="34214">MRRAGLGLLGLGGFLAALALAVPLYLLGALASAPEDFYSVTKLRAEGATALDRASGRLLRDQTVEMISTIRGDVNAAISGVAVWDNFTTVRTEGGLTLSYTERRAAFDRRSGRIVNCCGEYVGTSSAVKQSGLAYRWPFFAGRRDYPFFDTVTGTALPMVFQGETWIGDVRVYRYVQRVPETRAGPVPGGVVPAGLFRRTAGRPDRDGNVRASVWASVDRTYWVEPVTGTPVKIEERQRQSIVAEEDGARLTALEADFVSLPEEVNARVAEVRPRVGILEIMNSRLPWLVAGAGAALALTGGLLYRRGMKRVTSL</sequence>
<name>A0A8J3W3Q0_9ACTN</name>
<dbReference type="Pfam" id="PF11271">
    <property type="entry name" value="PorA"/>
    <property type="match status" value="1"/>
</dbReference>
<organism evidence="2 3">
    <name type="scientific">Planobispora longispora</name>
    <dbReference type="NCBI Taxonomy" id="28887"/>
    <lineage>
        <taxon>Bacteria</taxon>
        <taxon>Bacillati</taxon>
        <taxon>Actinomycetota</taxon>
        <taxon>Actinomycetes</taxon>
        <taxon>Streptosporangiales</taxon>
        <taxon>Streptosporangiaceae</taxon>
        <taxon>Planobispora</taxon>
    </lineage>
</organism>
<accession>A0A8J3W3Q0</accession>
<dbReference type="EMBL" id="BOOH01000010">
    <property type="protein sequence ID" value="GIH74585.1"/>
    <property type="molecule type" value="Genomic_DNA"/>
</dbReference>
<proteinExistence type="predicted"/>
<dbReference type="InterPro" id="IPR021424">
    <property type="entry name" value="PorA"/>
</dbReference>
<evidence type="ECO:0000256" key="1">
    <source>
        <dbReference type="SAM" id="Phobius"/>
    </source>
</evidence>